<dbReference type="InterPro" id="IPR006311">
    <property type="entry name" value="TAT_signal"/>
</dbReference>
<keyword evidence="5" id="KW-0133">Cell shape</keyword>
<gene>
    <name evidence="17" type="ORF">GCM10007387_54650</name>
</gene>
<name>A0AA87XXI5_9BURK</name>
<keyword evidence="2" id="KW-0328">Glycosyltransferase</keyword>
<feature type="transmembrane region" description="Helical" evidence="16">
    <location>
        <begin position="398"/>
        <end position="417"/>
    </location>
</feature>
<dbReference type="GO" id="GO:0008955">
    <property type="term" value="F:peptidoglycan glycosyltransferase activity"/>
    <property type="evidence" value="ECO:0007669"/>
    <property type="project" value="UniProtKB-EC"/>
</dbReference>
<evidence type="ECO:0000256" key="8">
    <source>
        <dbReference type="ARBA" id="ARBA00023136"/>
    </source>
</evidence>
<dbReference type="PANTHER" id="PTHR30474:SF2">
    <property type="entry name" value="PEPTIDOGLYCAN GLYCOSYLTRANSFERASE FTSW-RELATED"/>
    <property type="match status" value="1"/>
</dbReference>
<evidence type="ECO:0000256" key="13">
    <source>
        <dbReference type="ARBA" id="ARBA00041418"/>
    </source>
</evidence>
<reference evidence="17" key="2">
    <citation type="submission" date="2022-12" db="EMBL/GenBank/DDBJ databases">
        <authorList>
            <person name="Sun Q."/>
            <person name="Kim S."/>
        </authorList>
    </citation>
    <scope>NUCLEOTIDE SEQUENCE</scope>
    <source>
        <strain evidence="17">KCTC 12343</strain>
    </source>
</reference>
<evidence type="ECO:0000256" key="4">
    <source>
        <dbReference type="ARBA" id="ARBA00022692"/>
    </source>
</evidence>
<protein>
    <recommendedName>
        <fullName evidence="12">Probable peptidoglycan glycosyltransferase FtsW</fullName>
        <ecNumber evidence="14">2.4.99.28</ecNumber>
    </recommendedName>
    <alternativeName>
        <fullName evidence="13">Cell division protein FtsW</fullName>
    </alternativeName>
    <alternativeName>
        <fullName evidence="10">Cell wall polymerase</fullName>
    </alternativeName>
    <alternativeName>
        <fullName evidence="9">Peptidoglycan polymerase</fullName>
    </alternativeName>
</protein>
<keyword evidence="3" id="KW-0808">Transferase</keyword>
<evidence type="ECO:0000256" key="5">
    <source>
        <dbReference type="ARBA" id="ARBA00022960"/>
    </source>
</evidence>
<evidence type="ECO:0000256" key="11">
    <source>
        <dbReference type="ARBA" id="ARBA00038053"/>
    </source>
</evidence>
<feature type="transmembrane region" description="Helical" evidence="16">
    <location>
        <begin position="492"/>
        <end position="509"/>
    </location>
</feature>
<accession>A0AA87XXI5</accession>
<comment type="catalytic activity">
    <reaction evidence="15">
        <text>[GlcNAc-(1-&gt;4)-Mur2Ac(oyl-L-Ala-gamma-D-Glu-L-Lys-D-Ala-D-Ala)](n)-di-trans,octa-cis-undecaprenyl diphosphate + beta-D-GlcNAc-(1-&gt;4)-Mur2Ac(oyl-L-Ala-gamma-D-Glu-L-Lys-D-Ala-D-Ala)-di-trans,octa-cis-undecaprenyl diphosphate = [GlcNAc-(1-&gt;4)-Mur2Ac(oyl-L-Ala-gamma-D-Glu-L-Lys-D-Ala-D-Ala)](n+1)-di-trans,octa-cis-undecaprenyl diphosphate + di-trans,octa-cis-undecaprenyl diphosphate + H(+)</text>
        <dbReference type="Rhea" id="RHEA:23708"/>
        <dbReference type="Rhea" id="RHEA-COMP:9602"/>
        <dbReference type="Rhea" id="RHEA-COMP:9603"/>
        <dbReference type="ChEBI" id="CHEBI:15378"/>
        <dbReference type="ChEBI" id="CHEBI:58405"/>
        <dbReference type="ChEBI" id="CHEBI:60033"/>
        <dbReference type="ChEBI" id="CHEBI:78435"/>
        <dbReference type="EC" id="2.4.99.28"/>
    </reaction>
</comment>
<evidence type="ECO:0000256" key="3">
    <source>
        <dbReference type="ARBA" id="ARBA00022679"/>
    </source>
</evidence>
<sequence>MNASSRLVTGMGTGRRAFLALLAMLFALQVFALLRAPAAWQPAAIAITLDGPGSVTLTAAQLGAVGAAGTRLVFSRGADGAWRLRADGPALPVLRRGGTEERLGTVDPSTLRSFAIGPRRYTVTPGVRGTLFFTDGAARWHFDGATVFRDGTAQAHCPGAPWPERGVALWNRVAPRALAIARPLLFGGNLHCGNRIGIDGVDGGAARLARQDQGLVLSASAGAVPVQGDDAGLRDDQRSLDGAQSLAVGRSRYELAVARGTLTLAPARRVALHAVPETTLPPGVAWEWRQRSLWRGGAAMWLLAGAAALAVFGAVQGREAVPRRGNILGPLADARRRRGRLPGLARRLRGPAAMLVLAAGCAALVLQRGGEPPSAACSLLLSAAALGMWFVPPGRLPAAAGAALLLVGAGLLCQLNLGLAGMDTGWLRYHGKTAALLAIGSGAVALWRLYPVAMSQRRIEWLLAGAAGAALLLLAAQVLWGDETGVFDMQPVEAAKLVLTLLTAHCLALRMGWRAGHRALPGHGARWLRLIAPALLFLALLGCALVQVDDYSPLILLLLWAGAMAFAYALAARRWLAAGLLGCVALAGIAGVTALRSGDPAHLPATFYGDRFQVWLEPERHPHTGQQVRDGAAAIAAGGWLGADGWLGLASLGNPGGAVMALPAVQDDFAPSFLLHRHGLLAALLLWCAQAAVVAGLAHAAARHCRTAAAAGGFRQAWLARLQAFALCGGAAFVAGHLLLSWGTNLAILPVMGQPMSFLSAGGSHLLFFLLPLLGIHAGSSQE</sequence>
<feature type="transmembrane region" description="Helical" evidence="16">
    <location>
        <begin position="298"/>
        <end position="315"/>
    </location>
</feature>
<feature type="transmembrane region" description="Helical" evidence="16">
    <location>
        <begin position="373"/>
        <end position="391"/>
    </location>
</feature>
<feature type="transmembrane region" description="Helical" evidence="16">
    <location>
        <begin position="722"/>
        <end position="744"/>
    </location>
</feature>
<evidence type="ECO:0000256" key="2">
    <source>
        <dbReference type="ARBA" id="ARBA00022676"/>
    </source>
</evidence>
<dbReference type="GO" id="GO:0051301">
    <property type="term" value="P:cell division"/>
    <property type="evidence" value="ECO:0007669"/>
    <property type="project" value="InterPro"/>
</dbReference>
<evidence type="ECO:0000256" key="6">
    <source>
        <dbReference type="ARBA" id="ARBA00022984"/>
    </source>
</evidence>
<feature type="transmembrane region" description="Helical" evidence="16">
    <location>
        <begin position="756"/>
        <end position="776"/>
    </location>
</feature>
<evidence type="ECO:0000313" key="18">
    <source>
        <dbReference type="Proteomes" id="UP000628442"/>
    </source>
</evidence>
<dbReference type="PANTHER" id="PTHR30474">
    <property type="entry name" value="CELL CYCLE PROTEIN"/>
    <property type="match status" value="1"/>
</dbReference>
<dbReference type="RefSeq" id="WP_229420399.1">
    <property type="nucleotide sequence ID" value="NZ_BMWV01000019.1"/>
</dbReference>
<keyword evidence="7 16" id="KW-1133">Transmembrane helix</keyword>
<dbReference type="GO" id="GO:0009252">
    <property type="term" value="P:peptidoglycan biosynthetic process"/>
    <property type="evidence" value="ECO:0007669"/>
    <property type="project" value="UniProtKB-KW"/>
</dbReference>
<feature type="transmembrane region" description="Helical" evidence="16">
    <location>
        <begin position="680"/>
        <end position="701"/>
    </location>
</feature>
<keyword evidence="4 16" id="KW-0812">Transmembrane</keyword>
<reference evidence="17" key="1">
    <citation type="journal article" date="2014" name="Int. J. Syst. Evol. Microbiol.">
        <title>Complete genome sequence of Corynebacterium casei LMG S-19264T (=DSM 44701T), isolated from a smear-ripened cheese.</title>
        <authorList>
            <consortium name="US DOE Joint Genome Institute (JGI-PGF)"/>
            <person name="Walter F."/>
            <person name="Albersmeier A."/>
            <person name="Kalinowski J."/>
            <person name="Ruckert C."/>
        </authorList>
    </citation>
    <scope>NUCLEOTIDE SEQUENCE</scope>
    <source>
        <strain evidence="17">KCTC 12343</strain>
    </source>
</reference>
<dbReference type="GO" id="GO:0005886">
    <property type="term" value="C:plasma membrane"/>
    <property type="evidence" value="ECO:0007669"/>
    <property type="project" value="TreeGrafter"/>
</dbReference>
<keyword evidence="6" id="KW-0573">Peptidoglycan synthesis</keyword>
<evidence type="ECO:0000313" key="17">
    <source>
        <dbReference type="EMBL" id="GGY65405.1"/>
    </source>
</evidence>
<feature type="transmembrane region" description="Helical" evidence="16">
    <location>
        <begin position="429"/>
        <end position="449"/>
    </location>
</feature>
<keyword evidence="8 16" id="KW-0472">Membrane</keyword>
<evidence type="ECO:0000256" key="10">
    <source>
        <dbReference type="ARBA" id="ARBA00033270"/>
    </source>
</evidence>
<feature type="transmembrane region" description="Helical" evidence="16">
    <location>
        <begin position="576"/>
        <end position="595"/>
    </location>
</feature>
<comment type="caution">
    <text evidence="17">The sequence shown here is derived from an EMBL/GenBank/DDBJ whole genome shotgun (WGS) entry which is preliminary data.</text>
</comment>
<evidence type="ECO:0000256" key="1">
    <source>
        <dbReference type="ARBA" id="ARBA00004141"/>
    </source>
</evidence>
<feature type="transmembrane region" description="Helical" evidence="16">
    <location>
        <begin position="554"/>
        <end position="571"/>
    </location>
</feature>
<proteinExistence type="inferred from homology"/>
<evidence type="ECO:0000256" key="16">
    <source>
        <dbReference type="SAM" id="Phobius"/>
    </source>
</evidence>
<dbReference type="EMBL" id="BMWV01000019">
    <property type="protein sequence ID" value="GGY65405.1"/>
    <property type="molecule type" value="Genomic_DNA"/>
</dbReference>
<organism evidence="17 18">
    <name type="scientific">Pseudoduganella albidiflava</name>
    <dbReference type="NCBI Taxonomy" id="321983"/>
    <lineage>
        <taxon>Bacteria</taxon>
        <taxon>Pseudomonadati</taxon>
        <taxon>Pseudomonadota</taxon>
        <taxon>Betaproteobacteria</taxon>
        <taxon>Burkholderiales</taxon>
        <taxon>Oxalobacteraceae</taxon>
        <taxon>Telluria group</taxon>
        <taxon>Pseudoduganella</taxon>
    </lineage>
</organism>
<feature type="transmembrane region" description="Helical" evidence="16">
    <location>
        <begin position="530"/>
        <end position="548"/>
    </location>
</feature>
<evidence type="ECO:0000256" key="12">
    <source>
        <dbReference type="ARBA" id="ARBA00041185"/>
    </source>
</evidence>
<evidence type="ECO:0000256" key="9">
    <source>
        <dbReference type="ARBA" id="ARBA00032370"/>
    </source>
</evidence>
<dbReference type="EC" id="2.4.99.28" evidence="14"/>
<dbReference type="AlphaFoldDB" id="A0AA87XXI5"/>
<feature type="transmembrane region" description="Helical" evidence="16">
    <location>
        <begin position="348"/>
        <end position="367"/>
    </location>
</feature>
<dbReference type="GO" id="GO:0032153">
    <property type="term" value="C:cell division site"/>
    <property type="evidence" value="ECO:0007669"/>
    <property type="project" value="TreeGrafter"/>
</dbReference>
<dbReference type="GO" id="GO:0008360">
    <property type="term" value="P:regulation of cell shape"/>
    <property type="evidence" value="ECO:0007669"/>
    <property type="project" value="UniProtKB-KW"/>
</dbReference>
<dbReference type="Proteomes" id="UP000628442">
    <property type="component" value="Unassembled WGS sequence"/>
</dbReference>
<dbReference type="GO" id="GO:0015648">
    <property type="term" value="F:lipid-linked peptidoglycan transporter activity"/>
    <property type="evidence" value="ECO:0007669"/>
    <property type="project" value="TreeGrafter"/>
</dbReference>
<dbReference type="Pfam" id="PF01098">
    <property type="entry name" value="FTSW_RODA_SPOVE"/>
    <property type="match status" value="1"/>
</dbReference>
<feature type="transmembrane region" description="Helical" evidence="16">
    <location>
        <begin position="461"/>
        <end position="480"/>
    </location>
</feature>
<comment type="similarity">
    <text evidence="11">Belongs to the SEDS family. FtsW subfamily.</text>
</comment>
<dbReference type="PROSITE" id="PS51318">
    <property type="entry name" value="TAT"/>
    <property type="match status" value="1"/>
</dbReference>
<evidence type="ECO:0000256" key="15">
    <source>
        <dbReference type="ARBA" id="ARBA00049902"/>
    </source>
</evidence>
<dbReference type="InterPro" id="IPR001182">
    <property type="entry name" value="FtsW/RodA"/>
</dbReference>
<comment type="subcellular location">
    <subcellularLocation>
        <location evidence="1">Membrane</location>
        <topology evidence="1">Multi-pass membrane protein</topology>
    </subcellularLocation>
</comment>
<evidence type="ECO:0000256" key="14">
    <source>
        <dbReference type="ARBA" id="ARBA00044770"/>
    </source>
</evidence>
<evidence type="ECO:0000256" key="7">
    <source>
        <dbReference type="ARBA" id="ARBA00022989"/>
    </source>
</evidence>